<evidence type="ECO:0000259" key="11">
    <source>
        <dbReference type="PROSITE" id="PS50863"/>
    </source>
</evidence>
<reference evidence="13" key="1">
    <citation type="submission" date="2015-07" db="EMBL/GenBank/DDBJ databases">
        <title>Transcriptome Assembly of Anthurium amnicola.</title>
        <authorList>
            <person name="Suzuki J."/>
        </authorList>
    </citation>
    <scope>NUCLEOTIDE SEQUENCE</scope>
</reference>
<evidence type="ECO:0000256" key="3">
    <source>
        <dbReference type="ARBA" id="ARBA00007853"/>
    </source>
</evidence>
<dbReference type="InterPro" id="IPR010525">
    <property type="entry name" value="ARF_dom"/>
</dbReference>
<feature type="region of interest" description="Disordered" evidence="10">
    <location>
        <begin position="590"/>
        <end position="647"/>
    </location>
</feature>
<feature type="compositionally biased region" description="Polar residues" evidence="10">
    <location>
        <begin position="607"/>
        <end position="620"/>
    </location>
</feature>
<gene>
    <name evidence="13" type="primary">ARF9_8</name>
    <name evidence="13" type="ORF">g.91007</name>
</gene>
<dbReference type="InterPro" id="IPR053793">
    <property type="entry name" value="PB1-like"/>
</dbReference>
<dbReference type="Gene3D" id="3.10.20.90">
    <property type="entry name" value="Phosphatidylinositol 3-kinase Catalytic Subunit, Chain A, domain 1"/>
    <property type="match status" value="1"/>
</dbReference>
<dbReference type="PROSITE" id="PS50863">
    <property type="entry name" value="B3"/>
    <property type="match status" value="1"/>
</dbReference>
<dbReference type="SMART" id="SM01019">
    <property type="entry name" value="B3"/>
    <property type="match status" value="1"/>
</dbReference>
<dbReference type="PANTHER" id="PTHR31384:SF1">
    <property type="entry name" value="AUXIN RESPONSE FACTOR 9"/>
    <property type="match status" value="1"/>
</dbReference>
<comment type="subcellular location">
    <subcellularLocation>
        <location evidence="2 9">Nucleus</location>
    </subcellularLocation>
</comment>
<dbReference type="GO" id="GO:0003677">
    <property type="term" value="F:DNA binding"/>
    <property type="evidence" value="ECO:0007669"/>
    <property type="project" value="UniProtKB-KW"/>
</dbReference>
<keyword evidence="8 9" id="KW-0927">Auxin signaling pathway</keyword>
<evidence type="ECO:0000256" key="5">
    <source>
        <dbReference type="ARBA" id="ARBA00023125"/>
    </source>
</evidence>
<feature type="domain" description="PB1" evidence="12">
    <location>
        <begin position="645"/>
        <end position="737"/>
    </location>
</feature>
<dbReference type="PROSITE" id="PS51745">
    <property type="entry name" value="PB1"/>
    <property type="match status" value="1"/>
</dbReference>
<dbReference type="GO" id="GO:0005634">
    <property type="term" value="C:nucleus"/>
    <property type="evidence" value="ECO:0007669"/>
    <property type="project" value="UniProtKB-SubCell"/>
</dbReference>
<organism evidence="13">
    <name type="scientific">Anthurium amnicola</name>
    <dbReference type="NCBI Taxonomy" id="1678845"/>
    <lineage>
        <taxon>Eukaryota</taxon>
        <taxon>Viridiplantae</taxon>
        <taxon>Streptophyta</taxon>
        <taxon>Embryophyta</taxon>
        <taxon>Tracheophyta</taxon>
        <taxon>Spermatophyta</taxon>
        <taxon>Magnoliopsida</taxon>
        <taxon>Liliopsida</taxon>
        <taxon>Araceae</taxon>
        <taxon>Pothoideae</taxon>
        <taxon>Potheae</taxon>
        <taxon>Anthurium</taxon>
    </lineage>
</organism>
<dbReference type="CDD" id="cd10017">
    <property type="entry name" value="B3_DNA"/>
    <property type="match status" value="1"/>
</dbReference>
<dbReference type="PANTHER" id="PTHR31384">
    <property type="entry name" value="AUXIN RESPONSE FACTOR 4-RELATED"/>
    <property type="match status" value="1"/>
</dbReference>
<dbReference type="InterPro" id="IPR003340">
    <property type="entry name" value="B3_DNA-bd"/>
</dbReference>
<dbReference type="Gene3D" id="2.30.30.1040">
    <property type="match status" value="1"/>
</dbReference>
<comment type="function">
    <text evidence="1 9">Auxin response factors (ARFs) are transcriptional factors that bind specifically to the DNA sequence 5'-TGTCTC-3' found in the auxin-responsive promoter elements (AuxREs).</text>
</comment>
<sequence>IYSIGWHLVAQQAVSRASKARCGLLQSTRGGGEALLRLPRKQQPRTFMSSGWVSQGSYPRETPAGPGFGCGGAVGADDLYDELWRACAGPLVEVPKVGSRVYYFPQGHLEQLEASTNQEWDPQIPLSNLPAKILCRVVNVQLRAEPETDEVFAQITLQPEQHPTSPDLCPPEPPRPAVHSFVKILTASDTSTHGGFSVLRRHANECLPPLDMSQQTPTQELVARDLHGFEWRFKHIYRGHPRRHLLTTGWSTFTTSKRLLAGDAFVFMRGENGELRVGVRRHGRRRSTMPASVISSQNMHLGVLATASHAVMTQTLFTVYYKPRTSQFIISLNKYLEAVKKVFFVGMRFMMRFEGEDSPEKRFAGTIVDVGDISSQWADSKWKFFKVQWDEATPIQRPDRVSPWEIEPFGISTPYLNTPEAVVIDAKRPRSTRKLPILDAASHFWYPGATQSHGVDKIVSDEAQLWKTQIVWPLTSVETNGGSAMSSPSFCNIRGMDCWLQNSLKSSSHSLEDVSPKIFEDANGGDDRNPLLPLQSTGFVAEEAPHPLKNGTEKSTKTQATGAYRLFGIELVCNSNTKTPMKNVASSTVHVPSGTTVGEPAHGDATVSVSAGDTDQQSGLSKAFREQKPAIPKGTQSHKPNSSTRSRIKVHMQGTAVGRALDLTVLDGYEELVSELEQLFKIEGELRGRGKWEVVFTDDEGDMMLLGDDPWPEFCKKVKKLFICTREEVKKMRPRNNFPPLPTRG</sequence>
<feature type="compositionally biased region" description="Polar residues" evidence="10">
    <location>
        <begin position="634"/>
        <end position="645"/>
    </location>
</feature>
<comment type="similarity">
    <text evidence="3 9">Belongs to the ARF family.</text>
</comment>
<dbReference type="InterPro" id="IPR015300">
    <property type="entry name" value="DNA-bd_pseudobarrel_sf"/>
</dbReference>
<dbReference type="Pfam" id="PF02362">
    <property type="entry name" value="B3"/>
    <property type="match status" value="1"/>
</dbReference>
<evidence type="ECO:0000256" key="6">
    <source>
        <dbReference type="ARBA" id="ARBA00023163"/>
    </source>
</evidence>
<name>A0A1D1ZHM8_9ARAE</name>
<dbReference type="AlphaFoldDB" id="A0A1D1ZHM8"/>
<evidence type="ECO:0000256" key="2">
    <source>
        <dbReference type="ARBA" id="ARBA00004123"/>
    </source>
</evidence>
<evidence type="ECO:0000256" key="9">
    <source>
        <dbReference type="RuleBase" id="RU004561"/>
    </source>
</evidence>
<evidence type="ECO:0000259" key="12">
    <source>
        <dbReference type="PROSITE" id="PS51745"/>
    </source>
</evidence>
<evidence type="ECO:0000256" key="1">
    <source>
        <dbReference type="ARBA" id="ARBA00003182"/>
    </source>
</evidence>
<comment type="subunit">
    <text evidence="9">Homodimers and heterodimers.</text>
</comment>
<protein>
    <recommendedName>
        <fullName evidence="9">Auxin response factor</fullName>
    </recommendedName>
</protein>
<evidence type="ECO:0000313" key="13">
    <source>
        <dbReference type="EMBL" id="JAT66367.1"/>
    </source>
</evidence>
<dbReference type="Pfam" id="PF02309">
    <property type="entry name" value="AUX_IAA"/>
    <property type="match status" value="2"/>
</dbReference>
<accession>A0A1D1ZHM8</accession>
<evidence type="ECO:0000256" key="7">
    <source>
        <dbReference type="ARBA" id="ARBA00023242"/>
    </source>
</evidence>
<proteinExistence type="inferred from homology"/>
<feature type="domain" description="TF-B3" evidence="11">
    <location>
        <begin position="181"/>
        <end position="283"/>
    </location>
</feature>
<evidence type="ECO:0000256" key="4">
    <source>
        <dbReference type="ARBA" id="ARBA00023015"/>
    </source>
</evidence>
<keyword evidence="4 9" id="KW-0805">Transcription regulation</keyword>
<keyword evidence="7 9" id="KW-0539">Nucleus</keyword>
<dbReference type="GO" id="GO:0009734">
    <property type="term" value="P:auxin-activated signaling pathway"/>
    <property type="evidence" value="ECO:0007669"/>
    <property type="project" value="UniProtKB-KW"/>
</dbReference>
<keyword evidence="6 9" id="KW-0804">Transcription</keyword>
<keyword evidence="5 9" id="KW-0238">DNA-binding</keyword>
<evidence type="ECO:0000256" key="10">
    <source>
        <dbReference type="SAM" id="MobiDB-lite"/>
    </source>
</evidence>
<evidence type="ECO:0000256" key="8">
    <source>
        <dbReference type="ARBA" id="ARBA00023294"/>
    </source>
</evidence>
<dbReference type="GO" id="GO:0006355">
    <property type="term" value="P:regulation of DNA-templated transcription"/>
    <property type="evidence" value="ECO:0007669"/>
    <property type="project" value="InterPro"/>
</dbReference>
<feature type="non-terminal residue" evidence="13">
    <location>
        <position position="1"/>
    </location>
</feature>
<dbReference type="FunFam" id="2.30.30.1040:FF:000001">
    <property type="entry name" value="Auxin response factor"/>
    <property type="match status" value="1"/>
</dbReference>
<dbReference type="FunFam" id="2.40.330.10:FF:000001">
    <property type="entry name" value="Auxin response factor"/>
    <property type="match status" value="1"/>
</dbReference>
<dbReference type="Pfam" id="PF06507">
    <property type="entry name" value="ARF_AD"/>
    <property type="match status" value="1"/>
</dbReference>
<dbReference type="InterPro" id="IPR033389">
    <property type="entry name" value="AUX/IAA_dom"/>
</dbReference>
<dbReference type="SUPFAM" id="SSF101936">
    <property type="entry name" value="DNA-binding pseudobarrel domain"/>
    <property type="match status" value="1"/>
</dbReference>
<dbReference type="Gene3D" id="2.40.330.10">
    <property type="entry name" value="DNA-binding pseudobarrel domain"/>
    <property type="match status" value="1"/>
</dbReference>
<dbReference type="InterPro" id="IPR044835">
    <property type="entry name" value="ARF_plant"/>
</dbReference>
<dbReference type="EMBL" id="GDJX01001569">
    <property type="protein sequence ID" value="JAT66367.1"/>
    <property type="molecule type" value="Transcribed_RNA"/>
</dbReference>
<dbReference type="SUPFAM" id="SSF54277">
    <property type="entry name" value="CAD &amp; PB1 domains"/>
    <property type="match status" value="1"/>
</dbReference>